<evidence type="ECO:0000259" key="1">
    <source>
        <dbReference type="Pfam" id="PF13649"/>
    </source>
</evidence>
<dbReference type="GO" id="GO:0032259">
    <property type="term" value="P:methylation"/>
    <property type="evidence" value="ECO:0007669"/>
    <property type="project" value="UniProtKB-KW"/>
</dbReference>
<dbReference type="AlphaFoldDB" id="A0A9X1DE56"/>
<protein>
    <submittedName>
        <fullName evidence="2">Methyltransferase domain-containing protein</fullName>
    </submittedName>
</protein>
<reference evidence="2" key="1">
    <citation type="submission" date="2021-05" db="EMBL/GenBank/DDBJ databases">
        <title>Genome of Sphingobium sp. strain.</title>
        <authorList>
            <person name="Fan R."/>
        </authorList>
    </citation>
    <scope>NUCLEOTIDE SEQUENCE</scope>
    <source>
        <strain evidence="2">H33</strain>
    </source>
</reference>
<feature type="domain" description="Methyltransferase" evidence="1">
    <location>
        <begin position="57"/>
        <end position="154"/>
    </location>
</feature>
<dbReference type="SUPFAM" id="SSF53335">
    <property type="entry name" value="S-adenosyl-L-methionine-dependent methyltransferases"/>
    <property type="match status" value="1"/>
</dbReference>
<dbReference type="InterPro" id="IPR041698">
    <property type="entry name" value="Methyltransf_25"/>
</dbReference>
<dbReference type="RefSeq" id="WP_214624633.1">
    <property type="nucleotide sequence ID" value="NZ_JAHGAW010000010.1"/>
</dbReference>
<evidence type="ECO:0000313" key="2">
    <source>
        <dbReference type="EMBL" id="MBT2188381.1"/>
    </source>
</evidence>
<keyword evidence="2" id="KW-0808">Transferase</keyword>
<keyword evidence="2" id="KW-0489">Methyltransferase</keyword>
<keyword evidence="3" id="KW-1185">Reference proteome</keyword>
<proteinExistence type="predicted"/>
<sequence length="206" mass="22109">MTTDGSVLSDHCTKAGDYLKFLHAWIRQPRQTASIVPSSPYLGRLMASQIDPQGGRVMEFGGGMGALTRQILATGLPADHLEVVEINESFARNLRRNFPGVTIIEAPAQSVLAASVGGAEGYQCVISGLPLLAMSKPLQQSILAEAFKLLRPGGSYIQFTYSPRAPLAASVARALDLGVERVGTIVRNVPPATVFRYRRNADMARG</sequence>
<dbReference type="Gene3D" id="3.40.50.150">
    <property type="entry name" value="Vaccinia Virus protein VP39"/>
    <property type="match status" value="1"/>
</dbReference>
<dbReference type="InterPro" id="IPR029063">
    <property type="entry name" value="SAM-dependent_MTases_sf"/>
</dbReference>
<gene>
    <name evidence="2" type="ORF">KK488_15610</name>
</gene>
<dbReference type="EMBL" id="JAHGAW010000010">
    <property type="protein sequence ID" value="MBT2188381.1"/>
    <property type="molecule type" value="Genomic_DNA"/>
</dbReference>
<dbReference type="CDD" id="cd02440">
    <property type="entry name" value="AdoMet_MTases"/>
    <property type="match status" value="1"/>
</dbReference>
<name>A0A9X1DE56_9SPHN</name>
<organism evidence="2 3">
    <name type="scientific">Sphingobium nicotianae</name>
    <dbReference type="NCBI Taxonomy" id="2782607"/>
    <lineage>
        <taxon>Bacteria</taxon>
        <taxon>Pseudomonadati</taxon>
        <taxon>Pseudomonadota</taxon>
        <taxon>Alphaproteobacteria</taxon>
        <taxon>Sphingomonadales</taxon>
        <taxon>Sphingomonadaceae</taxon>
        <taxon>Sphingobium</taxon>
    </lineage>
</organism>
<comment type="caution">
    <text evidence="2">The sequence shown here is derived from an EMBL/GenBank/DDBJ whole genome shotgun (WGS) entry which is preliminary data.</text>
</comment>
<dbReference type="Proteomes" id="UP001138757">
    <property type="component" value="Unassembled WGS sequence"/>
</dbReference>
<evidence type="ECO:0000313" key="3">
    <source>
        <dbReference type="Proteomes" id="UP001138757"/>
    </source>
</evidence>
<dbReference type="Pfam" id="PF13649">
    <property type="entry name" value="Methyltransf_25"/>
    <property type="match status" value="1"/>
</dbReference>
<dbReference type="GO" id="GO:0008168">
    <property type="term" value="F:methyltransferase activity"/>
    <property type="evidence" value="ECO:0007669"/>
    <property type="project" value="UniProtKB-KW"/>
</dbReference>
<accession>A0A9X1DE56</accession>